<evidence type="ECO:0000256" key="1">
    <source>
        <dbReference type="ARBA" id="ARBA00008898"/>
    </source>
</evidence>
<evidence type="ECO:0000313" key="4">
    <source>
        <dbReference type="EMBL" id="MFM0641738.1"/>
    </source>
</evidence>
<comment type="similarity">
    <text evidence="1">Belongs to the non-flavoprotein flavin reductase family.</text>
</comment>
<dbReference type="SMART" id="SM00903">
    <property type="entry name" value="Flavin_Reduct"/>
    <property type="match status" value="1"/>
</dbReference>
<comment type="caution">
    <text evidence="4">The sequence shown here is derived from an EMBL/GenBank/DDBJ whole genome shotgun (WGS) entry which is preliminary data.</text>
</comment>
<evidence type="ECO:0000256" key="2">
    <source>
        <dbReference type="ARBA" id="ARBA00023002"/>
    </source>
</evidence>
<dbReference type="EMBL" id="JAQQCF010000047">
    <property type="protein sequence ID" value="MFM0641738.1"/>
    <property type="molecule type" value="Genomic_DNA"/>
</dbReference>
<dbReference type="InterPro" id="IPR002563">
    <property type="entry name" value="Flavin_Rdtase-like_dom"/>
</dbReference>
<gene>
    <name evidence="4" type="ORF">PQQ63_34175</name>
</gene>
<proteinExistence type="inferred from homology"/>
<name>A0ABW9E334_9BURK</name>
<evidence type="ECO:0000259" key="3">
    <source>
        <dbReference type="SMART" id="SM00903"/>
    </source>
</evidence>
<sequence>MHRSNGKLPEQFAADLATLSRTEVTLQNPVEAGFRSAMRRLASSVAVITSFHDGIRYAMAATSVQSLSMDPPSLVACVKEGASLHFPLFSRAPFCVNILSASQISIAEACGGKAPLSRRFDIGEWRETENGVPYLLGAQANIKCDTAAHVPWSTHGIFIGHVTEVQTTTDIEPLVYVDGRYIGLNL</sequence>
<dbReference type="Proteomes" id="UP001629432">
    <property type="component" value="Unassembled WGS sequence"/>
</dbReference>
<dbReference type="Pfam" id="PF01613">
    <property type="entry name" value="Flavin_Reduct"/>
    <property type="match status" value="1"/>
</dbReference>
<dbReference type="RefSeq" id="WP_408242289.1">
    <property type="nucleotide sequence ID" value="NZ_JAQQCF010000047.1"/>
</dbReference>
<protein>
    <submittedName>
        <fullName evidence="4">Flavin reductase family protein</fullName>
    </submittedName>
</protein>
<evidence type="ECO:0000313" key="5">
    <source>
        <dbReference type="Proteomes" id="UP001629432"/>
    </source>
</evidence>
<keyword evidence="5" id="KW-1185">Reference proteome</keyword>
<dbReference type="InterPro" id="IPR012349">
    <property type="entry name" value="Split_barrel_FMN-bd"/>
</dbReference>
<organism evidence="4 5">
    <name type="scientific">Paraburkholderia metrosideri</name>
    <dbReference type="NCBI Taxonomy" id="580937"/>
    <lineage>
        <taxon>Bacteria</taxon>
        <taxon>Pseudomonadati</taxon>
        <taxon>Pseudomonadota</taxon>
        <taxon>Betaproteobacteria</taxon>
        <taxon>Burkholderiales</taxon>
        <taxon>Burkholderiaceae</taxon>
        <taxon>Paraburkholderia</taxon>
    </lineage>
</organism>
<keyword evidence="2" id="KW-0560">Oxidoreductase</keyword>
<accession>A0ABW9E334</accession>
<dbReference type="SUPFAM" id="SSF50475">
    <property type="entry name" value="FMN-binding split barrel"/>
    <property type="match status" value="1"/>
</dbReference>
<reference evidence="4 5" key="1">
    <citation type="journal article" date="2024" name="Chem. Sci.">
        <title>Discovery of megapolipeptins by genome mining of a Burkholderiales bacteria collection.</title>
        <authorList>
            <person name="Paulo B.S."/>
            <person name="Recchia M.J.J."/>
            <person name="Lee S."/>
            <person name="Fergusson C.H."/>
            <person name="Romanowski S.B."/>
            <person name="Hernandez A."/>
            <person name="Krull N."/>
            <person name="Liu D.Y."/>
            <person name="Cavanagh H."/>
            <person name="Bos A."/>
            <person name="Gray C.A."/>
            <person name="Murphy B.T."/>
            <person name="Linington R.G."/>
            <person name="Eustaquio A.S."/>
        </authorList>
    </citation>
    <scope>NUCLEOTIDE SEQUENCE [LARGE SCALE GENOMIC DNA]</scope>
    <source>
        <strain evidence="4 5">RL17-338-BIC-A</strain>
    </source>
</reference>
<dbReference type="Gene3D" id="2.30.110.10">
    <property type="entry name" value="Electron Transport, Fmn-binding Protein, Chain A"/>
    <property type="match status" value="1"/>
</dbReference>
<dbReference type="PANTHER" id="PTHR30466:SF11">
    <property type="entry name" value="FLAVIN-DEPENDENT MONOOXYGENASE, REDUCTASE SUBUNIT HSAB"/>
    <property type="match status" value="1"/>
</dbReference>
<dbReference type="PANTHER" id="PTHR30466">
    <property type="entry name" value="FLAVIN REDUCTASE"/>
    <property type="match status" value="1"/>
</dbReference>
<dbReference type="InterPro" id="IPR050268">
    <property type="entry name" value="NADH-dep_flavin_reductase"/>
</dbReference>
<feature type="domain" description="Flavin reductase like" evidence="3">
    <location>
        <begin position="38"/>
        <end position="183"/>
    </location>
</feature>